<accession>A0A2R7YU97</accession>
<protein>
    <submittedName>
        <fullName evidence="1">Uncharacterized protein</fullName>
    </submittedName>
</protein>
<dbReference type="AlphaFoldDB" id="A0A2R7YU97"/>
<organism evidence="1 2">
    <name type="scientific">Nocardioides currus</name>
    <dbReference type="NCBI Taxonomy" id="2133958"/>
    <lineage>
        <taxon>Bacteria</taxon>
        <taxon>Bacillati</taxon>
        <taxon>Actinomycetota</taxon>
        <taxon>Actinomycetes</taxon>
        <taxon>Propionibacteriales</taxon>
        <taxon>Nocardioidaceae</taxon>
        <taxon>Nocardioides</taxon>
    </lineage>
</organism>
<dbReference type="Proteomes" id="UP000244867">
    <property type="component" value="Unassembled WGS sequence"/>
</dbReference>
<evidence type="ECO:0000313" key="2">
    <source>
        <dbReference type="Proteomes" id="UP000244867"/>
    </source>
</evidence>
<sequence>MGLDVPAGEGSAETGFVTEGLDCFAGERLGEAAVEVAAGGGLGDGHAADPLGGGGLGARVVLGVETVGLLAVARVAVAVLGVLLQGDADGVGREVERVHDPCPGGLEVALGRDVVERDVRAVAVHEIGGLADGAGHLAEAAVGSGRGWPGGGGQAAAHRSCGRVQPGDGLVALGVAGDVVLAGEAVPEVVCGRDESRPGVEDPGSVVASDVHEEMARGLVDVVEQLADGADVAGGQRDLCGVEERVVDVGVAEAAAGGPARP</sequence>
<name>A0A2R7YU97_9ACTN</name>
<keyword evidence="2" id="KW-1185">Reference proteome</keyword>
<dbReference type="EMBL" id="PYXZ01000010">
    <property type="protein sequence ID" value="PUA79459.1"/>
    <property type="molecule type" value="Genomic_DNA"/>
</dbReference>
<reference evidence="1 2" key="1">
    <citation type="submission" date="2018-03" db="EMBL/GenBank/DDBJ databases">
        <authorList>
            <person name="Keele B.F."/>
        </authorList>
    </citation>
    <scope>NUCLEOTIDE SEQUENCE [LARGE SCALE GENOMIC DNA]</scope>
    <source>
        <strain evidence="1 2">IB-3</strain>
    </source>
</reference>
<gene>
    <name evidence="1" type="ORF">C7S10_18995</name>
</gene>
<proteinExistence type="predicted"/>
<comment type="caution">
    <text evidence="1">The sequence shown here is derived from an EMBL/GenBank/DDBJ whole genome shotgun (WGS) entry which is preliminary data.</text>
</comment>
<evidence type="ECO:0000313" key="1">
    <source>
        <dbReference type="EMBL" id="PUA79459.1"/>
    </source>
</evidence>